<dbReference type="Proteomes" id="UP000324831">
    <property type="component" value="Unassembled WGS sequence"/>
</dbReference>
<accession>A0A478FQ75</accession>
<organism evidence="2 3">
    <name type="scientific">Candidatus Mycoplasma haematohominis</name>
    <dbReference type="NCBI Taxonomy" id="1494318"/>
    <lineage>
        <taxon>Bacteria</taxon>
        <taxon>Bacillati</taxon>
        <taxon>Mycoplasmatota</taxon>
        <taxon>Mollicutes</taxon>
        <taxon>Mycoplasmataceae</taxon>
        <taxon>Mycoplasma</taxon>
    </lineage>
</organism>
<feature type="transmembrane region" description="Helical" evidence="1">
    <location>
        <begin position="7"/>
        <end position="27"/>
    </location>
</feature>
<dbReference type="AlphaFoldDB" id="A0A478FQ75"/>
<dbReference type="PROSITE" id="PS51257">
    <property type="entry name" value="PROKAR_LIPOPROTEIN"/>
    <property type="match status" value="1"/>
</dbReference>
<sequence length="275" mass="30131">MDPVKGAAALGAGAVVVGGGYMGYSYLSISCTTIDQSKNSSSYNVGTIGGDNKGLFVDPLLDENKKWWDSVFEVLKNDQTKKADEISSEFKLVDKGFKNDNLADTQHLNKVCETAIKKNTSDVINSKYLKNIWTYCSVRPDLAKEKGNEPLAETLAKRNNSDITDSHLGSKNKDKLVANDAVNENWWKWVFENRLNPLKTANGQSGNQLSSAFSSVTEGYNTASSNNALNKVCEDNYKKGVSDFSSTNSDANKYQLTQDVKRFCTVGGNKDLSLS</sequence>
<dbReference type="EMBL" id="BIMN01000002">
    <property type="protein sequence ID" value="GCE63583.1"/>
    <property type="molecule type" value="Genomic_DNA"/>
</dbReference>
<evidence type="ECO:0000313" key="2">
    <source>
        <dbReference type="EMBL" id="GCE63583.1"/>
    </source>
</evidence>
<keyword evidence="1" id="KW-1133">Transmembrane helix</keyword>
<evidence type="ECO:0000256" key="1">
    <source>
        <dbReference type="SAM" id="Phobius"/>
    </source>
</evidence>
<reference evidence="2 3" key="1">
    <citation type="submission" date="2019-01" db="EMBL/GenBank/DDBJ databases">
        <title>Draft genome sequences of Candidatus Mycoplasma haemohominis SWG34-3 identified from a patient with pyrexia, anemia and liver dysfunction.</title>
        <authorList>
            <person name="Sekizuka T."/>
            <person name="Hattori N."/>
            <person name="Katano H."/>
            <person name="Takuma T."/>
            <person name="Ito T."/>
            <person name="Arai N."/>
            <person name="Yanai R."/>
            <person name="Ishii S."/>
            <person name="Miura Y."/>
            <person name="Tokunaga T."/>
            <person name="Watanabe H."/>
            <person name="Nomura N."/>
            <person name="Eguchi J."/>
            <person name="Arai T."/>
            <person name="Hasegawa H."/>
            <person name="Nakamaki T."/>
            <person name="Wakita T."/>
            <person name="Niki Y."/>
            <person name="Kuroda M."/>
        </authorList>
    </citation>
    <scope>NUCLEOTIDE SEQUENCE [LARGE SCALE GENOMIC DNA]</scope>
    <source>
        <strain evidence="2">SWG34-3</strain>
    </source>
</reference>
<evidence type="ECO:0000313" key="3">
    <source>
        <dbReference type="Proteomes" id="UP000324831"/>
    </source>
</evidence>
<protein>
    <recommendedName>
        <fullName evidence="4">Lipoprotein</fullName>
    </recommendedName>
</protein>
<gene>
    <name evidence="2" type="ORF">MHSWG343_05800</name>
</gene>
<keyword evidence="1" id="KW-0812">Transmembrane</keyword>
<comment type="caution">
    <text evidence="2">The sequence shown here is derived from an EMBL/GenBank/DDBJ whole genome shotgun (WGS) entry which is preliminary data.</text>
</comment>
<proteinExistence type="predicted"/>
<keyword evidence="1" id="KW-0472">Membrane</keyword>
<name>A0A478FQ75_9MOLU</name>
<evidence type="ECO:0008006" key="4">
    <source>
        <dbReference type="Google" id="ProtNLM"/>
    </source>
</evidence>